<keyword evidence="2" id="KW-0472">Membrane</keyword>
<protein>
    <submittedName>
        <fullName evidence="3">Uncharacterized protein</fullName>
    </submittedName>
</protein>
<reference evidence="3 4" key="1">
    <citation type="submission" date="2020-02" db="EMBL/GenBank/DDBJ databases">
        <authorList>
            <person name="Ferguson B K."/>
        </authorList>
    </citation>
    <scope>NUCLEOTIDE SEQUENCE [LARGE SCALE GENOMIC DNA]</scope>
</reference>
<evidence type="ECO:0000313" key="4">
    <source>
        <dbReference type="Proteomes" id="UP000479190"/>
    </source>
</evidence>
<feature type="region of interest" description="Disordered" evidence="1">
    <location>
        <begin position="738"/>
        <end position="784"/>
    </location>
</feature>
<feature type="compositionally biased region" description="Basic residues" evidence="1">
    <location>
        <begin position="743"/>
        <end position="770"/>
    </location>
</feature>
<gene>
    <name evidence="3" type="ORF">TBRA_LOCUS7074</name>
</gene>
<accession>A0A6H5IFB1</accession>
<evidence type="ECO:0000256" key="1">
    <source>
        <dbReference type="SAM" id="MobiDB-lite"/>
    </source>
</evidence>
<keyword evidence="2" id="KW-0812">Transmembrane</keyword>
<feature type="compositionally biased region" description="Basic and acidic residues" evidence="1">
    <location>
        <begin position="852"/>
        <end position="861"/>
    </location>
</feature>
<feature type="region of interest" description="Disordered" evidence="1">
    <location>
        <begin position="832"/>
        <end position="862"/>
    </location>
</feature>
<evidence type="ECO:0000256" key="2">
    <source>
        <dbReference type="SAM" id="Phobius"/>
    </source>
</evidence>
<dbReference type="AlphaFoldDB" id="A0A6H5IFB1"/>
<keyword evidence="4" id="KW-1185">Reference proteome</keyword>
<proteinExistence type="predicted"/>
<feature type="transmembrane region" description="Helical" evidence="2">
    <location>
        <begin position="379"/>
        <end position="402"/>
    </location>
</feature>
<keyword evidence="2" id="KW-1133">Transmembrane helix</keyword>
<name>A0A6H5IFB1_9HYME</name>
<dbReference type="EMBL" id="CADCXV010000773">
    <property type="protein sequence ID" value="CAB0035176.1"/>
    <property type="molecule type" value="Genomic_DNA"/>
</dbReference>
<sequence length="1042" mass="116665">MVASTVSHASAAIPALVRTAIIPAIYYCQYLDLCLAALVSDSTVLPRTLVKCDHLIKAVTRWSTFYSTKTNPSIKEFYLRAIAYSLKSPGPGFYYSLVCSGRPNLKCSLVCTTYCKLGSTSTCCMGSFIAPGPVVSAVWDPLWKCKFIYLKAYVRSGDSSDIAALPAEIQSTDQLHSRNTFSHPLSILLFDGILPTRNFISCAQAREPRGFSSSTLRSRHTAAQHIKYVTLQRRDYKSPVSRRDNKNWRSCRDRRKIFLCVFRNRIRNFMTAPDDFDTLSPTKIAKDDAHLVHNRLNNIELRMKRERHDISEALKVLNETAKDLYYLRRDWYRWSYVTDLNYVLNECSVSSVSVPQSLCLCFCDTTPAASQQSGKCACILVSVAATAAAVVAPPMYALLLYFSLFPSFPCPRLAMETFESPLCTSYRERGEVWYNARIVPVYTHSRARIRESVSYVDCCRGATAAAAAAAAAAAVAIAARLFAFFYPKFTLLCLWFVPSWCALELGPLRRARYSETSLPKEFNYYCLIKFCNGSYSVTQCRQQYLSKYVQKKPLSAETLHSLLGAVTRHGINAACTTPTSSSRHRYLELGLGSATTSARTRWTIRGQCIKARRVIYALHFHASTRPAAPTVHGAPTHRRRRLRLRGRRRLRRRRRRRQAPLVDFSLCVVRCARAVERVKLESAAAANGGVVGPLRAKAQQFQSSARLAVVPISCKPAFFSYSSYFCLALYSRQRGSSGLYEPRKKKAGGGKNARKERRSKGRRRRRKSRFIVRGGGSSSAQLASERANASAVTEAKVLGHVTMIYSYNTCAPCTRVSAPYAAAQPVHIRVGTHTRPHEHTRRRRRLYNKNRQSVDSRDTGRARPPTRIYTCSMYLAVRAMSRESACGGGYMQRRMIANLRTYMRSCRLDNSIVNFERPSVPPSISPKLLINRLSRAERKGRAAAGGVARASTTHTHVYTQVYSMYTEIVGQQQYSALVVLQFPDSNSRETIGRYKSGLTKSSHARCCAYTYAPRLAWRAAPGWRAIACAGPAAAAVAMAAEK</sequence>
<evidence type="ECO:0000313" key="3">
    <source>
        <dbReference type="EMBL" id="CAB0035176.1"/>
    </source>
</evidence>
<dbReference type="Proteomes" id="UP000479190">
    <property type="component" value="Unassembled WGS sequence"/>
</dbReference>
<feature type="compositionally biased region" description="Basic residues" evidence="1">
    <location>
        <begin position="832"/>
        <end position="848"/>
    </location>
</feature>
<feature type="transmembrane region" description="Helical" evidence="2">
    <location>
        <begin position="458"/>
        <end position="479"/>
    </location>
</feature>
<organism evidence="3 4">
    <name type="scientific">Trichogramma brassicae</name>
    <dbReference type="NCBI Taxonomy" id="86971"/>
    <lineage>
        <taxon>Eukaryota</taxon>
        <taxon>Metazoa</taxon>
        <taxon>Ecdysozoa</taxon>
        <taxon>Arthropoda</taxon>
        <taxon>Hexapoda</taxon>
        <taxon>Insecta</taxon>
        <taxon>Pterygota</taxon>
        <taxon>Neoptera</taxon>
        <taxon>Endopterygota</taxon>
        <taxon>Hymenoptera</taxon>
        <taxon>Apocrita</taxon>
        <taxon>Proctotrupomorpha</taxon>
        <taxon>Chalcidoidea</taxon>
        <taxon>Trichogrammatidae</taxon>
        <taxon>Trichogramma</taxon>
    </lineage>
</organism>
<feature type="non-terminal residue" evidence="3">
    <location>
        <position position="1042"/>
    </location>
</feature>